<gene>
    <name evidence="4" type="ORF">ACFQ4B_18910</name>
</gene>
<dbReference type="Gene3D" id="3.30.70.1070">
    <property type="entry name" value="Sporulation related repeat"/>
    <property type="match status" value="1"/>
</dbReference>
<dbReference type="Pfam" id="PF05036">
    <property type="entry name" value="SPOR"/>
    <property type="match status" value="1"/>
</dbReference>
<name>A0ABW3URP3_9BACL</name>
<dbReference type="InterPro" id="IPR007730">
    <property type="entry name" value="SPOR-like_dom"/>
</dbReference>
<feature type="region of interest" description="Disordered" evidence="1">
    <location>
        <begin position="1"/>
        <end position="27"/>
    </location>
</feature>
<dbReference type="EMBL" id="JBHTLU010000023">
    <property type="protein sequence ID" value="MFD1222195.1"/>
    <property type="molecule type" value="Genomic_DNA"/>
</dbReference>
<protein>
    <submittedName>
        <fullName evidence="4">SPOR domain-containing protein</fullName>
    </submittedName>
</protein>
<comment type="caution">
    <text evidence="4">The sequence shown here is derived from an EMBL/GenBank/DDBJ whole genome shotgun (WGS) entry which is preliminary data.</text>
</comment>
<proteinExistence type="predicted"/>
<dbReference type="RefSeq" id="WP_345589613.1">
    <property type="nucleotide sequence ID" value="NZ_BAABJG010000018.1"/>
</dbReference>
<organism evidence="4 5">
    <name type="scientific">Paenibacillus vulneris</name>
    <dbReference type="NCBI Taxonomy" id="1133364"/>
    <lineage>
        <taxon>Bacteria</taxon>
        <taxon>Bacillati</taxon>
        <taxon>Bacillota</taxon>
        <taxon>Bacilli</taxon>
        <taxon>Bacillales</taxon>
        <taxon>Paenibacillaceae</taxon>
        <taxon>Paenibacillus</taxon>
    </lineage>
</organism>
<dbReference type="InterPro" id="IPR036680">
    <property type="entry name" value="SPOR-like_sf"/>
</dbReference>
<keyword evidence="2" id="KW-0472">Membrane</keyword>
<dbReference type="Proteomes" id="UP001597180">
    <property type="component" value="Unassembled WGS sequence"/>
</dbReference>
<reference evidence="5" key="1">
    <citation type="journal article" date="2019" name="Int. J. Syst. Evol. Microbiol.">
        <title>The Global Catalogue of Microorganisms (GCM) 10K type strain sequencing project: providing services to taxonomists for standard genome sequencing and annotation.</title>
        <authorList>
            <consortium name="The Broad Institute Genomics Platform"/>
            <consortium name="The Broad Institute Genome Sequencing Center for Infectious Disease"/>
            <person name="Wu L."/>
            <person name="Ma J."/>
        </authorList>
    </citation>
    <scope>NUCLEOTIDE SEQUENCE [LARGE SCALE GENOMIC DNA]</scope>
    <source>
        <strain evidence="5">CCUG 53270</strain>
    </source>
</reference>
<dbReference type="SUPFAM" id="SSF110997">
    <property type="entry name" value="Sporulation related repeat"/>
    <property type="match status" value="1"/>
</dbReference>
<evidence type="ECO:0000256" key="2">
    <source>
        <dbReference type="SAM" id="Phobius"/>
    </source>
</evidence>
<evidence type="ECO:0000259" key="3">
    <source>
        <dbReference type="Pfam" id="PF05036"/>
    </source>
</evidence>
<feature type="compositionally biased region" description="Low complexity" evidence="1">
    <location>
        <begin position="198"/>
        <end position="214"/>
    </location>
</feature>
<keyword evidence="2" id="KW-0812">Transmembrane</keyword>
<feature type="region of interest" description="Disordered" evidence="1">
    <location>
        <begin position="192"/>
        <end position="215"/>
    </location>
</feature>
<evidence type="ECO:0000256" key="1">
    <source>
        <dbReference type="SAM" id="MobiDB-lite"/>
    </source>
</evidence>
<feature type="region of interest" description="Disordered" evidence="1">
    <location>
        <begin position="106"/>
        <end position="136"/>
    </location>
</feature>
<keyword evidence="2" id="KW-1133">Transmembrane helix</keyword>
<evidence type="ECO:0000313" key="5">
    <source>
        <dbReference type="Proteomes" id="UP001597180"/>
    </source>
</evidence>
<keyword evidence="5" id="KW-1185">Reference proteome</keyword>
<feature type="compositionally biased region" description="Basic and acidic residues" evidence="1">
    <location>
        <begin position="113"/>
        <end position="136"/>
    </location>
</feature>
<feature type="transmembrane region" description="Helical" evidence="2">
    <location>
        <begin position="164"/>
        <end position="186"/>
    </location>
</feature>
<evidence type="ECO:0000313" key="4">
    <source>
        <dbReference type="EMBL" id="MFD1222195.1"/>
    </source>
</evidence>
<accession>A0ABW3URP3</accession>
<sequence length="458" mass="49425">MNKNKMTFRFDHSPGRNNGSQRVVKEEPQVIPLHVEEYRVEETPRVNDSFIHTVEEGNHSSLPPQAAPAKQPLIDAQPLNLYTTDYGGWQSSFDAETNRVEQLIRESNGAKNRAGDGLEPKQDLRDRYDREEPSEPLRDHRWYVPEEPVYVSGPRKPNTSWIKVATSVAGAIVTGIAFGFFVLSMFSGDNQAKTSGNTAVSGSGTSISTTQGAADKNTAAVNGTTQPASDKSGSVSPSVPASASAAAGIAASIPAKSYSFLQSGVFSTPQSADAAQADLKKKGFTAVRDSGDKYPVYVGIAMTRDEAMGLSQQFKQKNMEVIVKNVELPALTKIKWNGKQADSLPNYMNQGAKLVQSIVPLASSHLMESKPSQLDASALQSIKTAHQAWTGLSASATEGLADDAKAALQKMNTAMSSAIVSLDEYKKNPGASYMWQTEAALMQYVMAEKELRKLVTAE</sequence>
<feature type="domain" description="SPOR" evidence="3">
    <location>
        <begin position="260"/>
        <end position="318"/>
    </location>
</feature>